<dbReference type="AlphaFoldDB" id="A0A7G5IGT1"/>
<evidence type="ECO:0000313" key="2">
    <source>
        <dbReference type="EMBL" id="QMW22573.1"/>
    </source>
</evidence>
<dbReference type="EMBL" id="CP059851">
    <property type="protein sequence ID" value="QMW22573.1"/>
    <property type="molecule type" value="Genomic_DNA"/>
</dbReference>
<dbReference type="KEGG" id="sand:H3309_14840"/>
<dbReference type="RefSeq" id="WP_182295586.1">
    <property type="nucleotide sequence ID" value="NZ_CP059851.1"/>
</dbReference>
<proteinExistence type="predicted"/>
<accession>A0A7G5IGT1</accession>
<keyword evidence="1" id="KW-0732">Signal</keyword>
<reference evidence="2 3" key="1">
    <citation type="submission" date="2020-07" db="EMBL/GenBank/DDBJ databases">
        <title>Complete genome sequence for Sandaracinobacter sp. M6.</title>
        <authorList>
            <person name="Tang Y."/>
            <person name="Liu Q."/>
            <person name="Guo Z."/>
            <person name="Lei P."/>
            <person name="Huang B."/>
        </authorList>
    </citation>
    <scope>NUCLEOTIDE SEQUENCE [LARGE SCALE GENOMIC DNA]</scope>
    <source>
        <strain evidence="2 3">M6</strain>
    </source>
</reference>
<dbReference type="InterPro" id="IPR058067">
    <property type="entry name" value="CC_3452-like"/>
</dbReference>
<organism evidence="2 3">
    <name type="scientific">Sandaracinobacteroides saxicola</name>
    <dbReference type="NCBI Taxonomy" id="2759707"/>
    <lineage>
        <taxon>Bacteria</taxon>
        <taxon>Pseudomonadati</taxon>
        <taxon>Pseudomonadota</taxon>
        <taxon>Alphaproteobacteria</taxon>
        <taxon>Sphingomonadales</taxon>
        <taxon>Sphingosinicellaceae</taxon>
        <taxon>Sandaracinobacteroides</taxon>
    </lineage>
</organism>
<protein>
    <submittedName>
        <fullName evidence="2">Uncharacterized protein</fullName>
    </submittedName>
</protein>
<dbReference type="NCBIfam" id="NF047636">
    <property type="entry name" value="CC_3452_fam"/>
    <property type="match status" value="1"/>
</dbReference>
<dbReference type="Pfam" id="PF26624">
    <property type="entry name" value="DUF8200"/>
    <property type="match status" value="1"/>
</dbReference>
<name>A0A7G5IGT1_9SPHN</name>
<dbReference type="InterPro" id="IPR058513">
    <property type="entry name" value="DUF8200"/>
</dbReference>
<evidence type="ECO:0000313" key="3">
    <source>
        <dbReference type="Proteomes" id="UP000515292"/>
    </source>
</evidence>
<feature type="signal peptide" evidence="1">
    <location>
        <begin position="1"/>
        <end position="20"/>
    </location>
</feature>
<sequence>MKTLLIAAIASIALSAPAHADTPATATLATPLAKPLELVADGRPWRCDGAACTGSVVDRRPRSAARVCADIVRAAGAVAAFTVDATPVAAETLAKCAAQ</sequence>
<evidence type="ECO:0000256" key="1">
    <source>
        <dbReference type="SAM" id="SignalP"/>
    </source>
</evidence>
<keyword evidence="3" id="KW-1185">Reference proteome</keyword>
<feature type="chain" id="PRO_5028889862" evidence="1">
    <location>
        <begin position="21"/>
        <end position="99"/>
    </location>
</feature>
<dbReference type="Proteomes" id="UP000515292">
    <property type="component" value="Chromosome"/>
</dbReference>
<gene>
    <name evidence="2" type="ORF">H3309_14840</name>
</gene>